<dbReference type="GeneID" id="27327542"/>
<comment type="cofactor">
    <cofactor evidence="12">
        <name>Mg(2+)</name>
        <dbReference type="ChEBI" id="CHEBI:18420"/>
    </cofactor>
    <text evidence="12">Binds 2 magnesium ions per subunit.</text>
</comment>
<evidence type="ECO:0000256" key="5">
    <source>
        <dbReference type="ARBA" id="ARBA00042398"/>
    </source>
</evidence>
<evidence type="ECO:0000256" key="4">
    <source>
        <dbReference type="ARBA" id="ARBA00041057"/>
    </source>
</evidence>
<evidence type="ECO:0000256" key="9">
    <source>
        <dbReference type="ARBA" id="ARBA00043187"/>
    </source>
</evidence>
<dbReference type="PANTHER" id="PTHR16222">
    <property type="entry name" value="ADP-RIBOSYLGLYCOHYDROLASE"/>
    <property type="match status" value="1"/>
</dbReference>
<dbReference type="InterPro" id="IPR005502">
    <property type="entry name" value="Ribosyl_crysJ1"/>
</dbReference>
<dbReference type="AlphaFoldDB" id="A0A0D2C8L2"/>
<dbReference type="OrthoDB" id="2021138at2759"/>
<evidence type="ECO:0000256" key="2">
    <source>
        <dbReference type="ARBA" id="ARBA00012255"/>
    </source>
</evidence>
<dbReference type="GO" id="GO:0046872">
    <property type="term" value="F:metal ion binding"/>
    <property type="evidence" value="ECO:0007669"/>
    <property type="project" value="UniProtKB-KW"/>
</dbReference>
<feature type="binding site" evidence="12">
    <location>
        <position position="58"/>
    </location>
    <ligand>
        <name>Mg(2+)</name>
        <dbReference type="ChEBI" id="CHEBI:18420"/>
        <label>1</label>
    </ligand>
</feature>
<keyword evidence="3" id="KW-0378">Hydrolase</keyword>
<dbReference type="Pfam" id="PF03747">
    <property type="entry name" value="ADP_ribosyl_GH"/>
    <property type="match status" value="1"/>
</dbReference>
<sequence>MSAPISLRSRIRGSFLGMAVCDALGGPVEFKPRDTFSKVTSMLPNANFGIPAGCFTDDTSMALCLARSLLDRSGRHDTADQVKKYIAWWRKGYMSSTGECFDIGNLTRDALSVWSEYLAKQGQRRNPDDNAQQAAAREAQADVVARYSGERFCGNGSLMRVLPVALVSEDHDMAIELARQSSLPTHPHTRCQHACMIYVSVVVQALQGCSKSTMASTLGCSISSTRSPHHRGRVAGEYVEAVLKQRLGRYQTVEDWRSTPPDSIRSTGYVVDSLEAALWAFFSTDSFEQGATRAVNLGDDADTIGAIYGGLAGAFYSVDGVPERWIADMKNIDLMEDVVEDIIEYRCAVKG</sequence>
<evidence type="ECO:0000256" key="1">
    <source>
        <dbReference type="ARBA" id="ARBA00010702"/>
    </source>
</evidence>
<dbReference type="InterPro" id="IPR036705">
    <property type="entry name" value="Ribosyl_crysJ1_sf"/>
</dbReference>
<feature type="binding site" evidence="12">
    <location>
        <position position="302"/>
    </location>
    <ligand>
        <name>Mg(2+)</name>
        <dbReference type="ChEBI" id="CHEBI:18420"/>
        <label>2</label>
    </ligand>
</feature>
<dbReference type="PANTHER" id="PTHR16222:SF24">
    <property type="entry name" value="ADP-RIBOSYLHYDROLASE ARH3"/>
    <property type="match status" value="1"/>
</dbReference>
<dbReference type="RefSeq" id="XP_016240100.1">
    <property type="nucleotide sequence ID" value="XM_016374824.1"/>
</dbReference>
<dbReference type="SUPFAM" id="SSF101478">
    <property type="entry name" value="ADP-ribosylglycohydrolase"/>
    <property type="match status" value="1"/>
</dbReference>
<comment type="catalytic activity">
    <reaction evidence="11">
        <text>alpha-NAD(+) + H2O = ADP-D-ribose + nicotinamide + H(+)</text>
        <dbReference type="Rhea" id="RHEA:68792"/>
        <dbReference type="ChEBI" id="CHEBI:15377"/>
        <dbReference type="ChEBI" id="CHEBI:15378"/>
        <dbReference type="ChEBI" id="CHEBI:17154"/>
        <dbReference type="ChEBI" id="CHEBI:57967"/>
        <dbReference type="ChEBI" id="CHEBI:77017"/>
    </reaction>
</comment>
<evidence type="ECO:0000313" key="14">
    <source>
        <dbReference type="Proteomes" id="UP000053328"/>
    </source>
</evidence>
<dbReference type="VEuPathDB" id="FungiDB:PV08_00459"/>
<keyword evidence="12" id="KW-0460">Magnesium</keyword>
<evidence type="ECO:0000256" key="11">
    <source>
        <dbReference type="ARBA" id="ARBA00049015"/>
    </source>
</evidence>
<reference evidence="13 14" key="1">
    <citation type="submission" date="2015-01" db="EMBL/GenBank/DDBJ databases">
        <title>The Genome Sequence of Exophiala spinifera CBS89968.</title>
        <authorList>
            <consortium name="The Broad Institute Genomics Platform"/>
            <person name="Cuomo C."/>
            <person name="de Hoog S."/>
            <person name="Gorbushina A."/>
            <person name="Stielow B."/>
            <person name="Teixiera M."/>
            <person name="Abouelleil A."/>
            <person name="Chapman S.B."/>
            <person name="Priest M."/>
            <person name="Young S.K."/>
            <person name="Wortman J."/>
            <person name="Nusbaum C."/>
            <person name="Birren B."/>
        </authorList>
    </citation>
    <scope>NUCLEOTIDE SEQUENCE [LARGE SCALE GENOMIC DNA]</scope>
    <source>
        <strain evidence="13 14">CBS 89968</strain>
    </source>
</reference>
<dbReference type="GO" id="GO:0004649">
    <property type="term" value="F:poly(ADP-ribose) glycohydrolase activity"/>
    <property type="evidence" value="ECO:0007669"/>
    <property type="project" value="UniProtKB-EC"/>
</dbReference>
<evidence type="ECO:0000313" key="13">
    <source>
        <dbReference type="EMBL" id="KIW19884.1"/>
    </source>
</evidence>
<proteinExistence type="inferred from homology"/>
<evidence type="ECO:0000256" key="7">
    <source>
        <dbReference type="ARBA" id="ARBA00042722"/>
    </source>
</evidence>
<keyword evidence="14" id="KW-1185">Reference proteome</keyword>
<dbReference type="InterPro" id="IPR050792">
    <property type="entry name" value="ADP-ribosylglycohydrolase"/>
</dbReference>
<dbReference type="STRING" id="91928.A0A0D2C8L2"/>
<evidence type="ECO:0000256" key="3">
    <source>
        <dbReference type="ARBA" id="ARBA00022801"/>
    </source>
</evidence>
<feature type="binding site" evidence="12">
    <location>
        <position position="300"/>
    </location>
    <ligand>
        <name>Mg(2+)</name>
        <dbReference type="ChEBI" id="CHEBI:18420"/>
        <label>1</label>
    </ligand>
</feature>
<evidence type="ECO:0000256" key="6">
    <source>
        <dbReference type="ARBA" id="ARBA00042471"/>
    </source>
</evidence>
<dbReference type="HOGENOM" id="CLU_024566_8_2_1"/>
<comment type="similarity">
    <text evidence="1">Belongs to the ADP-ribosylglycohydrolase family.</text>
</comment>
<dbReference type="Gene3D" id="1.10.4080.10">
    <property type="entry name" value="ADP-ribosylation/Crystallin J1"/>
    <property type="match status" value="1"/>
</dbReference>
<name>A0A0D2C8L2_9EURO</name>
<dbReference type="EC" id="3.2.1.143" evidence="2"/>
<dbReference type="Proteomes" id="UP000053328">
    <property type="component" value="Unassembled WGS sequence"/>
</dbReference>
<evidence type="ECO:0000256" key="12">
    <source>
        <dbReference type="PIRSR" id="PIRSR605502-1"/>
    </source>
</evidence>
<accession>A0A0D2C8L2</accession>
<protein>
    <recommendedName>
        <fullName evidence="4">ADP-ribosylhydrolase ARH3</fullName>
        <ecNumber evidence="2">3.2.1.143</ecNumber>
    </recommendedName>
    <alternativeName>
        <fullName evidence="5">ADP-ribose glycohydrolase ARH3</fullName>
    </alternativeName>
    <alternativeName>
        <fullName evidence="6">ADP-ribosylhydrolase 3</fullName>
    </alternativeName>
    <alternativeName>
        <fullName evidence="9">O-acetyl-ADP-ribose deacetylase ARH3</fullName>
    </alternativeName>
    <alternativeName>
        <fullName evidence="10">Poly(ADP-ribose) glycohydrolase ARH3</fullName>
    </alternativeName>
    <alternativeName>
        <fullName evidence="8">[Protein ADP-ribosylarginine] hydrolase-like protein 2</fullName>
    </alternativeName>
    <alternativeName>
        <fullName evidence="7">[Protein ADP-ribosylserine] hydrolase</fullName>
    </alternativeName>
</protein>
<keyword evidence="12" id="KW-0479">Metal-binding</keyword>
<evidence type="ECO:0000256" key="10">
    <source>
        <dbReference type="ARBA" id="ARBA00043193"/>
    </source>
</evidence>
<feature type="binding site" evidence="12">
    <location>
        <position position="56"/>
    </location>
    <ligand>
        <name>Mg(2+)</name>
        <dbReference type="ChEBI" id="CHEBI:18420"/>
        <label>1</label>
    </ligand>
</feature>
<evidence type="ECO:0000256" key="8">
    <source>
        <dbReference type="ARBA" id="ARBA00042850"/>
    </source>
</evidence>
<feature type="binding site" evidence="12">
    <location>
        <position position="303"/>
    </location>
    <ligand>
        <name>Mg(2+)</name>
        <dbReference type="ChEBI" id="CHEBI:18420"/>
        <label>1</label>
    </ligand>
</feature>
<dbReference type="EMBL" id="KN847492">
    <property type="protein sequence ID" value="KIW19884.1"/>
    <property type="molecule type" value="Genomic_DNA"/>
</dbReference>
<organism evidence="13 14">
    <name type="scientific">Exophiala spinifera</name>
    <dbReference type="NCBI Taxonomy" id="91928"/>
    <lineage>
        <taxon>Eukaryota</taxon>
        <taxon>Fungi</taxon>
        <taxon>Dikarya</taxon>
        <taxon>Ascomycota</taxon>
        <taxon>Pezizomycotina</taxon>
        <taxon>Eurotiomycetes</taxon>
        <taxon>Chaetothyriomycetidae</taxon>
        <taxon>Chaetothyriales</taxon>
        <taxon>Herpotrichiellaceae</taxon>
        <taxon>Exophiala</taxon>
    </lineage>
</organism>
<gene>
    <name evidence="13" type="ORF">PV08_00459</name>
</gene>
<feature type="binding site" evidence="12">
    <location>
        <position position="57"/>
    </location>
    <ligand>
        <name>Mg(2+)</name>
        <dbReference type="ChEBI" id="CHEBI:18420"/>
        <label>1</label>
    </ligand>
</feature>